<proteinExistence type="predicted"/>
<organism evidence="2 3">
    <name type="scientific">Phakopsora pachyrhizi</name>
    <name type="common">Asian soybean rust disease fungus</name>
    <dbReference type="NCBI Taxonomy" id="170000"/>
    <lineage>
        <taxon>Eukaryota</taxon>
        <taxon>Fungi</taxon>
        <taxon>Dikarya</taxon>
        <taxon>Basidiomycota</taxon>
        <taxon>Pucciniomycotina</taxon>
        <taxon>Pucciniomycetes</taxon>
        <taxon>Pucciniales</taxon>
        <taxon>Phakopsoraceae</taxon>
        <taxon>Phakopsora</taxon>
    </lineage>
</organism>
<accession>A0AAV0BNK7</accession>
<feature type="chain" id="PRO_5043818626" evidence="1">
    <location>
        <begin position="21"/>
        <end position="267"/>
    </location>
</feature>
<evidence type="ECO:0000313" key="2">
    <source>
        <dbReference type="EMBL" id="CAH7687936.1"/>
    </source>
</evidence>
<feature type="signal peptide" evidence="1">
    <location>
        <begin position="1"/>
        <end position="20"/>
    </location>
</feature>
<name>A0AAV0BNK7_PHAPC</name>
<keyword evidence="3" id="KW-1185">Reference proteome</keyword>
<evidence type="ECO:0000256" key="1">
    <source>
        <dbReference type="SAM" id="SignalP"/>
    </source>
</evidence>
<dbReference type="EMBL" id="CALTRL010005923">
    <property type="protein sequence ID" value="CAH7687936.1"/>
    <property type="molecule type" value="Genomic_DNA"/>
</dbReference>
<sequence length="267" mass="30185">MHSLKSFLILTSLILPIILMQLTPYSLQKKGKSSGGKGKSKSKSNNDIDEDIAYLNSYKKKRGDYTARGSIRKRVGVADPGIYFMSGRYKEKDFPMSIYDAGGKVVYTVQKRTFTDKVSDGDIAWGFSLALKNGMDVIGVPNVKHPQCYHDTTYDTTAGSSFRVETRAGYTDRWYVLIDGDKYSYHRRNRARTGKFYIEGIRVGSVSWGRPQKKKKKQSAFDWQDDVFKASKVKRILKIQLRSDGLDVSQVAALLIQIARRVAVCGY</sequence>
<reference evidence="2" key="1">
    <citation type="submission" date="2022-06" db="EMBL/GenBank/DDBJ databases">
        <authorList>
            <consortium name="SYNGENTA / RWTH Aachen University"/>
        </authorList>
    </citation>
    <scope>NUCLEOTIDE SEQUENCE</scope>
</reference>
<dbReference type="AlphaFoldDB" id="A0AAV0BNK7"/>
<evidence type="ECO:0000313" key="3">
    <source>
        <dbReference type="Proteomes" id="UP001153365"/>
    </source>
</evidence>
<protein>
    <submittedName>
        <fullName evidence="2">Expressed protein</fullName>
    </submittedName>
</protein>
<keyword evidence="1" id="KW-0732">Signal</keyword>
<gene>
    <name evidence="2" type="ORF">PPACK8108_LOCUS22805</name>
</gene>
<comment type="caution">
    <text evidence="2">The sequence shown here is derived from an EMBL/GenBank/DDBJ whole genome shotgun (WGS) entry which is preliminary data.</text>
</comment>
<dbReference type="Proteomes" id="UP001153365">
    <property type="component" value="Unassembled WGS sequence"/>
</dbReference>